<organism evidence="9">
    <name type="scientific">Drosophila grimshawi</name>
    <name type="common">Hawaiian fruit fly</name>
    <name type="synonym">Idiomyia grimshawi</name>
    <dbReference type="NCBI Taxonomy" id="7222"/>
    <lineage>
        <taxon>Eukaryota</taxon>
        <taxon>Metazoa</taxon>
        <taxon>Ecdysozoa</taxon>
        <taxon>Arthropoda</taxon>
        <taxon>Hexapoda</taxon>
        <taxon>Insecta</taxon>
        <taxon>Pterygota</taxon>
        <taxon>Neoptera</taxon>
        <taxon>Endopterygota</taxon>
        <taxon>Diptera</taxon>
        <taxon>Brachycera</taxon>
        <taxon>Muscomorpha</taxon>
        <taxon>Ephydroidea</taxon>
        <taxon>Drosophilidae</taxon>
        <taxon>Drosophila</taxon>
        <taxon>Hawaiian Drosophila</taxon>
    </lineage>
</organism>
<dbReference type="eggNOG" id="KOG0278">
    <property type="taxonomic scope" value="Eukaryota"/>
</dbReference>
<dbReference type="InParanoid" id="B4JVX9"/>
<evidence type="ECO:0000313" key="8">
    <source>
        <dbReference type="EMBL" id="EDV98117.1"/>
    </source>
</evidence>
<evidence type="ECO:0000256" key="6">
    <source>
        <dbReference type="ARBA" id="ARBA00040390"/>
    </source>
</evidence>
<keyword evidence="4" id="KW-0508">mRNA splicing</keyword>
<keyword evidence="1 7" id="KW-0853">WD repeat</keyword>
<evidence type="ECO:0000256" key="7">
    <source>
        <dbReference type="PROSITE-ProRule" id="PRU00221"/>
    </source>
</evidence>
<feature type="repeat" description="WD" evidence="7">
    <location>
        <begin position="150"/>
        <end position="191"/>
    </location>
</feature>
<dbReference type="STRING" id="7222.B4JVX9"/>
<keyword evidence="2" id="KW-0507">mRNA processing</keyword>
<dbReference type="SMR" id="B4JVX9"/>
<dbReference type="InterPro" id="IPR020472">
    <property type="entry name" value="WD40_PAC1"/>
</dbReference>
<dbReference type="GO" id="GO:0003723">
    <property type="term" value="F:RNA binding"/>
    <property type="evidence" value="ECO:0007669"/>
    <property type="project" value="TreeGrafter"/>
</dbReference>
<dbReference type="Pfam" id="PF00400">
    <property type="entry name" value="WD40"/>
    <property type="match status" value="4"/>
</dbReference>
<dbReference type="PhylomeDB" id="B4JVX9"/>
<dbReference type="InterPro" id="IPR001680">
    <property type="entry name" value="WD40_rpt"/>
</dbReference>
<dbReference type="InterPro" id="IPR036322">
    <property type="entry name" value="WD40_repeat_dom_sf"/>
</dbReference>
<dbReference type="AlphaFoldDB" id="B4JVX9"/>
<dbReference type="OrthoDB" id="200206at2759"/>
<dbReference type="InterPro" id="IPR015943">
    <property type="entry name" value="WD40/YVTN_repeat-like_dom_sf"/>
</dbReference>
<protein>
    <recommendedName>
        <fullName evidence="6">Serine-threonine kinase receptor-associated protein</fullName>
    </recommendedName>
</protein>
<dbReference type="EMBL" id="CH916375">
    <property type="protein sequence ID" value="EDV98117.1"/>
    <property type="molecule type" value="Genomic_DNA"/>
</dbReference>
<keyword evidence="3" id="KW-0677">Repeat</keyword>
<evidence type="ECO:0000256" key="1">
    <source>
        <dbReference type="ARBA" id="ARBA00022574"/>
    </source>
</evidence>
<evidence type="ECO:0000256" key="2">
    <source>
        <dbReference type="ARBA" id="ARBA00022664"/>
    </source>
</evidence>
<dbReference type="InterPro" id="IPR019775">
    <property type="entry name" value="WD40_repeat_CS"/>
</dbReference>
<dbReference type="PROSITE" id="PS00678">
    <property type="entry name" value="WD_REPEATS_1"/>
    <property type="match status" value="2"/>
</dbReference>
<dbReference type="PROSITE" id="PS50082">
    <property type="entry name" value="WD_REPEATS_2"/>
    <property type="match status" value="3"/>
</dbReference>
<sequence length="323" mass="35797">MEGAQLPVECVGHQADVVQLAFSQICDSGYYLASASKDGHAILRHGDTGDWVGKIGKVRKRKTGKAMLCVDINGDATLMATGSEDFTARIWNATSGKQLAKFESPCSVRCVALAAKSAYLAVGCLYRYSHCLDTDLYLYELDRPDICMKLEGQSRGVRDVIFCCDDRALLSSSHDRSIRLWDLRNGRQVHSINLPHHAKSLELNADGRTVTIAYAQSVIFLDVERFQVLQHRQHSMCVSGASLHPAKETYVCAAGKRIHRFEYASGQCLESFVAHEHSVRSIKYSPDGEVFASGSKEGGLRLWQQTVGKKYGLWDTQDNSEQS</sequence>
<evidence type="ECO:0000256" key="3">
    <source>
        <dbReference type="ARBA" id="ARBA00022737"/>
    </source>
</evidence>
<dbReference type="PANTHER" id="PTHR19877:SF13">
    <property type="entry name" value="SERINE-THREONINE KINASE RECEPTOR-ASSOCIATED PROTEIN"/>
    <property type="match status" value="1"/>
</dbReference>
<comment type="similarity">
    <text evidence="5">Belongs to the WD repeat STRAP family.</text>
</comment>
<dbReference type="PROSITE" id="PS50294">
    <property type="entry name" value="WD_REPEATS_REGION"/>
    <property type="match status" value="2"/>
</dbReference>
<dbReference type="OMA" id="YRYSHCL"/>
<evidence type="ECO:0000256" key="5">
    <source>
        <dbReference type="ARBA" id="ARBA00038394"/>
    </source>
</evidence>
<dbReference type="KEGG" id="dgr:6571587"/>
<name>B4JVX9_DROGR</name>
<keyword evidence="9" id="KW-1185">Reference proteome</keyword>
<dbReference type="Gene3D" id="2.130.10.10">
    <property type="entry name" value="YVTN repeat-like/Quinoprotein amine dehydrogenase"/>
    <property type="match status" value="2"/>
</dbReference>
<dbReference type="PRINTS" id="PR00320">
    <property type="entry name" value="GPROTEINBRPT"/>
</dbReference>
<proteinExistence type="inferred from homology"/>
<feature type="repeat" description="WD" evidence="7">
    <location>
        <begin position="70"/>
        <end position="101"/>
    </location>
</feature>
<dbReference type="PANTHER" id="PTHR19877">
    <property type="entry name" value="EUKARYOTIC TRANSLATION INITIATION FACTOR 3 SUBUNIT I"/>
    <property type="match status" value="1"/>
</dbReference>
<dbReference type="GO" id="GO:0000387">
    <property type="term" value="P:spliceosomal snRNP assembly"/>
    <property type="evidence" value="ECO:0007669"/>
    <property type="project" value="TreeGrafter"/>
</dbReference>
<accession>B4JVX9</accession>
<feature type="repeat" description="WD" evidence="7">
    <location>
        <begin position="272"/>
        <end position="304"/>
    </location>
</feature>
<evidence type="ECO:0000313" key="9">
    <source>
        <dbReference type="Proteomes" id="UP000001070"/>
    </source>
</evidence>
<dbReference type="Proteomes" id="UP000001070">
    <property type="component" value="Unassembled WGS sequence"/>
</dbReference>
<gene>
    <name evidence="8" type="primary">Dgri\GH22937</name>
    <name evidence="8" type="ORF">Dgri_GH22937</name>
</gene>
<dbReference type="GO" id="GO:0032797">
    <property type="term" value="C:SMN complex"/>
    <property type="evidence" value="ECO:0007669"/>
    <property type="project" value="TreeGrafter"/>
</dbReference>
<evidence type="ECO:0000256" key="4">
    <source>
        <dbReference type="ARBA" id="ARBA00023187"/>
    </source>
</evidence>
<dbReference type="HOGENOM" id="CLU_000288_57_6_1"/>
<dbReference type="SUPFAM" id="SSF50978">
    <property type="entry name" value="WD40 repeat-like"/>
    <property type="match status" value="1"/>
</dbReference>
<reference evidence="8 9" key="1">
    <citation type="journal article" date="2007" name="Nature">
        <title>Evolution of genes and genomes on the Drosophila phylogeny.</title>
        <authorList>
            <consortium name="Drosophila 12 Genomes Consortium"/>
            <person name="Clark A.G."/>
            <person name="Eisen M.B."/>
            <person name="Smith D.R."/>
            <person name="Bergman C.M."/>
            <person name="Oliver B."/>
            <person name="Markow T.A."/>
            <person name="Kaufman T.C."/>
            <person name="Kellis M."/>
            <person name="Gelbart W."/>
            <person name="Iyer V.N."/>
            <person name="Pollard D.A."/>
            <person name="Sackton T.B."/>
            <person name="Larracuente A.M."/>
            <person name="Singh N.D."/>
            <person name="Abad J.P."/>
            <person name="Abt D.N."/>
            <person name="Adryan B."/>
            <person name="Aguade M."/>
            <person name="Akashi H."/>
            <person name="Anderson W.W."/>
            <person name="Aquadro C.F."/>
            <person name="Ardell D.H."/>
            <person name="Arguello R."/>
            <person name="Artieri C.G."/>
            <person name="Barbash D.A."/>
            <person name="Barker D."/>
            <person name="Barsanti P."/>
            <person name="Batterham P."/>
            <person name="Batzoglou S."/>
            <person name="Begun D."/>
            <person name="Bhutkar A."/>
            <person name="Blanco E."/>
            <person name="Bosak S.A."/>
            <person name="Bradley R.K."/>
            <person name="Brand A.D."/>
            <person name="Brent M.R."/>
            <person name="Brooks A.N."/>
            <person name="Brown R.H."/>
            <person name="Butlin R.K."/>
            <person name="Caggese C."/>
            <person name="Calvi B.R."/>
            <person name="Bernardo de Carvalho A."/>
            <person name="Caspi A."/>
            <person name="Castrezana S."/>
            <person name="Celniker S.E."/>
            <person name="Chang J.L."/>
            <person name="Chapple C."/>
            <person name="Chatterji S."/>
            <person name="Chinwalla A."/>
            <person name="Civetta A."/>
            <person name="Clifton S.W."/>
            <person name="Comeron J.M."/>
            <person name="Costello J.C."/>
            <person name="Coyne J.A."/>
            <person name="Daub J."/>
            <person name="David R.G."/>
            <person name="Delcher A.L."/>
            <person name="Delehaunty K."/>
            <person name="Do C.B."/>
            <person name="Ebling H."/>
            <person name="Edwards K."/>
            <person name="Eickbush T."/>
            <person name="Evans J.D."/>
            <person name="Filipski A."/>
            <person name="Findeiss S."/>
            <person name="Freyhult E."/>
            <person name="Fulton L."/>
            <person name="Fulton R."/>
            <person name="Garcia A.C."/>
            <person name="Gardiner A."/>
            <person name="Garfield D.A."/>
            <person name="Garvin B.E."/>
            <person name="Gibson G."/>
            <person name="Gilbert D."/>
            <person name="Gnerre S."/>
            <person name="Godfrey J."/>
            <person name="Good R."/>
            <person name="Gotea V."/>
            <person name="Gravely B."/>
            <person name="Greenberg A.J."/>
            <person name="Griffiths-Jones S."/>
            <person name="Gross S."/>
            <person name="Guigo R."/>
            <person name="Gustafson E.A."/>
            <person name="Haerty W."/>
            <person name="Hahn M.W."/>
            <person name="Halligan D.L."/>
            <person name="Halpern A.L."/>
            <person name="Halter G.M."/>
            <person name="Han M.V."/>
            <person name="Heger A."/>
            <person name="Hillier L."/>
            <person name="Hinrichs A.S."/>
            <person name="Holmes I."/>
            <person name="Hoskins R.A."/>
            <person name="Hubisz M.J."/>
            <person name="Hultmark D."/>
            <person name="Huntley M.A."/>
            <person name="Jaffe D.B."/>
            <person name="Jagadeeshan S."/>
            <person name="Jeck W.R."/>
            <person name="Johnson J."/>
            <person name="Jones C.D."/>
            <person name="Jordan W.C."/>
            <person name="Karpen G.H."/>
            <person name="Kataoka E."/>
            <person name="Keightley P.D."/>
            <person name="Kheradpour P."/>
            <person name="Kirkness E.F."/>
            <person name="Koerich L.B."/>
            <person name="Kristiansen K."/>
            <person name="Kudrna D."/>
            <person name="Kulathinal R.J."/>
            <person name="Kumar S."/>
            <person name="Kwok R."/>
            <person name="Lander E."/>
            <person name="Langley C.H."/>
            <person name="Lapoint R."/>
            <person name="Lazzaro B.P."/>
            <person name="Lee S.J."/>
            <person name="Levesque L."/>
            <person name="Li R."/>
            <person name="Lin C.F."/>
            <person name="Lin M.F."/>
            <person name="Lindblad-Toh K."/>
            <person name="Llopart A."/>
            <person name="Long M."/>
            <person name="Low L."/>
            <person name="Lozovsky E."/>
            <person name="Lu J."/>
            <person name="Luo M."/>
            <person name="Machado C.A."/>
            <person name="Makalowski W."/>
            <person name="Marzo M."/>
            <person name="Matsuda M."/>
            <person name="Matzkin L."/>
            <person name="McAllister B."/>
            <person name="McBride C.S."/>
            <person name="McKernan B."/>
            <person name="McKernan K."/>
            <person name="Mendez-Lago M."/>
            <person name="Minx P."/>
            <person name="Mollenhauer M.U."/>
            <person name="Montooth K."/>
            <person name="Mount S.M."/>
            <person name="Mu X."/>
            <person name="Myers E."/>
            <person name="Negre B."/>
            <person name="Newfeld S."/>
            <person name="Nielsen R."/>
            <person name="Noor M.A."/>
            <person name="O'Grady P."/>
            <person name="Pachter L."/>
            <person name="Papaceit M."/>
            <person name="Parisi M.J."/>
            <person name="Parisi M."/>
            <person name="Parts L."/>
            <person name="Pedersen J.S."/>
            <person name="Pesole G."/>
            <person name="Phillippy A.M."/>
            <person name="Ponting C.P."/>
            <person name="Pop M."/>
            <person name="Porcelli D."/>
            <person name="Powell J.R."/>
            <person name="Prohaska S."/>
            <person name="Pruitt K."/>
            <person name="Puig M."/>
            <person name="Quesneville H."/>
            <person name="Ram K.R."/>
            <person name="Rand D."/>
            <person name="Rasmussen M.D."/>
            <person name="Reed L.K."/>
            <person name="Reenan R."/>
            <person name="Reily A."/>
            <person name="Remington K.A."/>
            <person name="Rieger T.T."/>
            <person name="Ritchie M.G."/>
            <person name="Robin C."/>
            <person name="Rogers Y.H."/>
            <person name="Rohde C."/>
            <person name="Rozas J."/>
            <person name="Rubenfield M.J."/>
            <person name="Ruiz A."/>
            <person name="Russo S."/>
            <person name="Salzberg S.L."/>
            <person name="Sanchez-Gracia A."/>
            <person name="Saranga D.J."/>
            <person name="Sato H."/>
            <person name="Schaeffer S.W."/>
            <person name="Schatz M.C."/>
            <person name="Schlenke T."/>
            <person name="Schwartz R."/>
            <person name="Segarra C."/>
            <person name="Singh R.S."/>
            <person name="Sirot L."/>
            <person name="Sirota M."/>
            <person name="Sisneros N.B."/>
            <person name="Smith C.D."/>
            <person name="Smith T.F."/>
            <person name="Spieth J."/>
            <person name="Stage D.E."/>
            <person name="Stark A."/>
            <person name="Stephan W."/>
            <person name="Strausberg R.L."/>
            <person name="Strempel S."/>
            <person name="Sturgill D."/>
            <person name="Sutton G."/>
            <person name="Sutton G.G."/>
            <person name="Tao W."/>
            <person name="Teichmann S."/>
            <person name="Tobari Y.N."/>
            <person name="Tomimura Y."/>
            <person name="Tsolas J.M."/>
            <person name="Valente V.L."/>
            <person name="Venter E."/>
            <person name="Venter J.C."/>
            <person name="Vicario S."/>
            <person name="Vieira F.G."/>
            <person name="Vilella A.J."/>
            <person name="Villasante A."/>
            <person name="Walenz B."/>
            <person name="Wang J."/>
            <person name="Wasserman M."/>
            <person name="Watts T."/>
            <person name="Wilson D."/>
            <person name="Wilson R.K."/>
            <person name="Wing R.A."/>
            <person name="Wolfner M.F."/>
            <person name="Wong A."/>
            <person name="Wong G.K."/>
            <person name="Wu C.I."/>
            <person name="Wu G."/>
            <person name="Yamamoto D."/>
            <person name="Yang H.P."/>
            <person name="Yang S.P."/>
            <person name="Yorke J.A."/>
            <person name="Yoshida K."/>
            <person name="Zdobnov E."/>
            <person name="Zhang P."/>
            <person name="Zhang Y."/>
            <person name="Zimin A.V."/>
            <person name="Baldwin J."/>
            <person name="Abdouelleil A."/>
            <person name="Abdulkadir J."/>
            <person name="Abebe A."/>
            <person name="Abera B."/>
            <person name="Abreu J."/>
            <person name="Acer S.C."/>
            <person name="Aftuck L."/>
            <person name="Alexander A."/>
            <person name="An P."/>
            <person name="Anderson E."/>
            <person name="Anderson S."/>
            <person name="Arachi H."/>
            <person name="Azer M."/>
            <person name="Bachantsang P."/>
            <person name="Barry A."/>
            <person name="Bayul T."/>
            <person name="Berlin A."/>
            <person name="Bessette D."/>
            <person name="Bloom T."/>
            <person name="Blye J."/>
            <person name="Boguslavskiy L."/>
            <person name="Bonnet C."/>
            <person name="Boukhgalter B."/>
            <person name="Bourzgui I."/>
            <person name="Brown A."/>
            <person name="Cahill P."/>
            <person name="Channer S."/>
            <person name="Cheshatsang Y."/>
            <person name="Chuda L."/>
            <person name="Citroen M."/>
            <person name="Collymore A."/>
            <person name="Cooke P."/>
            <person name="Costello M."/>
            <person name="D'Aco K."/>
            <person name="Daza R."/>
            <person name="De Haan G."/>
            <person name="DeGray S."/>
            <person name="DeMaso C."/>
            <person name="Dhargay N."/>
            <person name="Dooley K."/>
            <person name="Dooley E."/>
            <person name="Doricent M."/>
            <person name="Dorje P."/>
            <person name="Dorjee K."/>
            <person name="Dupes A."/>
            <person name="Elong R."/>
            <person name="Falk J."/>
            <person name="Farina A."/>
            <person name="Faro S."/>
            <person name="Ferguson D."/>
            <person name="Fisher S."/>
            <person name="Foley C.D."/>
            <person name="Franke A."/>
            <person name="Friedrich D."/>
            <person name="Gadbois L."/>
            <person name="Gearin G."/>
            <person name="Gearin C.R."/>
            <person name="Giannoukos G."/>
            <person name="Goode T."/>
            <person name="Graham J."/>
            <person name="Grandbois E."/>
            <person name="Grewal S."/>
            <person name="Gyaltsen K."/>
            <person name="Hafez N."/>
            <person name="Hagos B."/>
            <person name="Hall J."/>
            <person name="Henson C."/>
            <person name="Hollinger A."/>
            <person name="Honan T."/>
            <person name="Huard M.D."/>
            <person name="Hughes L."/>
            <person name="Hurhula B."/>
            <person name="Husby M.E."/>
            <person name="Kamat A."/>
            <person name="Kanga B."/>
            <person name="Kashin S."/>
            <person name="Khazanovich D."/>
            <person name="Kisner P."/>
            <person name="Lance K."/>
            <person name="Lara M."/>
            <person name="Lee W."/>
            <person name="Lennon N."/>
            <person name="Letendre F."/>
            <person name="LeVine R."/>
            <person name="Lipovsky A."/>
            <person name="Liu X."/>
            <person name="Liu J."/>
            <person name="Liu S."/>
            <person name="Lokyitsang T."/>
            <person name="Lokyitsang Y."/>
            <person name="Lubonja R."/>
            <person name="Lui A."/>
            <person name="MacDonald P."/>
            <person name="Magnisalis V."/>
            <person name="Maru K."/>
            <person name="Matthews C."/>
            <person name="McCusker W."/>
            <person name="McDonough S."/>
            <person name="Mehta T."/>
            <person name="Meldrim J."/>
            <person name="Meneus L."/>
            <person name="Mihai O."/>
            <person name="Mihalev A."/>
            <person name="Mihova T."/>
            <person name="Mittelman R."/>
            <person name="Mlenga V."/>
            <person name="Montmayeur A."/>
            <person name="Mulrain L."/>
            <person name="Navidi A."/>
            <person name="Naylor J."/>
            <person name="Negash T."/>
            <person name="Nguyen T."/>
            <person name="Nguyen N."/>
            <person name="Nicol R."/>
            <person name="Norbu C."/>
            <person name="Norbu N."/>
            <person name="Novod N."/>
            <person name="O'Neill B."/>
            <person name="Osman S."/>
            <person name="Markiewicz E."/>
            <person name="Oyono O.L."/>
            <person name="Patti C."/>
            <person name="Phunkhang P."/>
            <person name="Pierre F."/>
            <person name="Priest M."/>
            <person name="Raghuraman S."/>
            <person name="Rege F."/>
            <person name="Reyes R."/>
            <person name="Rise C."/>
            <person name="Rogov P."/>
            <person name="Ross K."/>
            <person name="Ryan E."/>
            <person name="Settipalli S."/>
            <person name="Shea T."/>
            <person name="Sherpa N."/>
            <person name="Shi L."/>
            <person name="Shih D."/>
            <person name="Sparrow T."/>
            <person name="Spaulding J."/>
            <person name="Stalker J."/>
            <person name="Stange-Thomann N."/>
            <person name="Stavropoulos S."/>
            <person name="Stone C."/>
            <person name="Strader C."/>
            <person name="Tesfaye S."/>
            <person name="Thomson T."/>
            <person name="Thoulutsang Y."/>
            <person name="Thoulutsang D."/>
            <person name="Topham K."/>
            <person name="Topping I."/>
            <person name="Tsamla T."/>
            <person name="Vassiliev H."/>
            <person name="Vo A."/>
            <person name="Wangchuk T."/>
            <person name="Wangdi T."/>
            <person name="Weiand M."/>
            <person name="Wilkinson J."/>
            <person name="Wilson A."/>
            <person name="Yadav S."/>
            <person name="Young G."/>
            <person name="Yu Q."/>
            <person name="Zembek L."/>
            <person name="Zhong D."/>
            <person name="Zimmer A."/>
            <person name="Zwirko Z."/>
            <person name="Jaffe D.B."/>
            <person name="Alvarez P."/>
            <person name="Brockman W."/>
            <person name="Butler J."/>
            <person name="Chin C."/>
            <person name="Gnerre S."/>
            <person name="Grabherr M."/>
            <person name="Kleber M."/>
            <person name="Mauceli E."/>
            <person name="MacCallum I."/>
        </authorList>
    </citation>
    <scope>NUCLEOTIDE SEQUENCE [LARGE SCALE GENOMIC DNA]</scope>
    <source>
        <strain evidence="9">Tucson 15287-2541.00</strain>
    </source>
</reference>
<dbReference type="SMART" id="SM00320">
    <property type="entry name" value="WD40"/>
    <property type="match status" value="5"/>
</dbReference>